<dbReference type="OrthoDB" id="9815959at2"/>
<feature type="transmembrane region" description="Helical" evidence="1">
    <location>
        <begin position="82"/>
        <end position="108"/>
    </location>
</feature>
<keyword evidence="1" id="KW-1133">Transmembrane helix</keyword>
<dbReference type="AlphaFoldDB" id="A0A2R5HJS3"/>
<accession>A0A2R5HJS3</accession>
<name>A0A2R5HJS3_9LACT</name>
<keyword evidence="1" id="KW-0812">Transmembrane</keyword>
<keyword evidence="3" id="KW-1185">Reference proteome</keyword>
<keyword evidence="1" id="KW-0472">Membrane</keyword>
<reference evidence="2 3" key="1">
    <citation type="journal article" date="2018" name="Genome Announc.">
        <title>Draft Genome Sequence of Lactococcus sp. Strain NtB2 (JCM 32569), Isolated from the Gut of the Higher Termite Nasutitermes takasagoensis.</title>
        <authorList>
            <person name="Noda S."/>
            <person name="Aihara C."/>
            <person name="Yuki M."/>
            <person name="Ohkuma M."/>
        </authorList>
    </citation>
    <scope>NUCLEOTIDE SEQUENCE [LARGE SCALE GENOMIC DNA]</scope>
    <source>
        <strain evidence="2 3">NtB2</strain>
    </source>
</reference>
<feature type="transmembrane region" description="Helical" evidence="1">
    <location>
        <begin position="12"/>
        <end position="27"/>
    </location>
</feature>
<dbReference type="RefSeq" id="WP_109245570.1">
    <property type="nucleotide sequence ID" value="NZ_BFFO01000003.1"/>
</dbReference>
<evidence type="ECO:0000313" key="2">
    <source>
        <dbReference type="EMBL" id="GBG96601.1"/>
    </source>
</evidence>
<organism evidence="2 3">
    <name type="scientific">Lactococcus termiticola</name>
    <dbReference type="NCBI Taxonomy" id="2169526"/>
    <lineage>
        <taxon>Bacteria</taxon>
        <taxon>Bacillati</taxon>
        <taxon>Bacillota</taxon>
        <taxon>Bacilli</taxon>
        <taxon>Lactobacillales</taxon>
        <taxon>Streptococcaceae</taxon>
        <taxon>Lactococcus</taxon>
    </lineage>
</organism>
<dbReference type="Proteomes" id="UP000245021">
    <property type="component" value="Unassembled WGS sequence"/>
</dbReference>
<gene>
    <name evidence="2" type="ORF">NtB2_00715</name>
</gene>
<proteinExistence type="predicted"/>
<sequence>MENNDRMSWRTKWNWGAFISWMFFAIGNRSWMAFLNLIPIFNIFWIFWTAAHAEKWALENTANDYRDEEEFRKIMDTYNRAGFVLFFIVLAILVIYIILFFTVIIGLINQYPTTTY</sequence>
<comment type="caution">
    <text evidence="2">The sequence shown here is derived from an EMBL/GenBank/DDBJ whole genome shotgun (WGS) entry which is preliminary data.</text>
</comment>
<protein>
    <submittedName>
        <fullName evidence="2">Uncharacterized protein</fullName>
    </submittedName>
</protein>
<evidence type="ECO:0000256" key="1">
    <source>
        <dbReference type="SAM" id="Phobius"/>
    </source>
</evidence>
<evidence type="ECO:0000313" key="3">
    <source>
        <dbReference type="Proteomes" id="UP000245021"/>
    </source>
</evidence>
<dbReference type="EMBL" id="BFFO01000003">
    <property type="protein sequence ID" value="GBG96601.1"/>
    <property type="molecule type" value="Genomic_DNA"/>
</dbReference>
<feature type="transmembrane region" description="Helical" evidence="1">
    <location>
        <begin position="33"/>
        <end position="51"/>
    </location>
</feature>